<evidence type="ECO:0000313" key="1">
    <source>
        <dbReference type="EMBL" id="BAD95242.1"/>
    </source>
</evidence>
<sequence>MEKSWRNKTRVDIVLYAFGLDGLLNGVGMRRVYIVV</sequence>
<protein>
    <submittedName>
        <fullName evidence="1">Uncharacterized protein</fullName>
    </submittedName>
</protein>
<accession>Q56XP8</accession>
<dbReference type="EMBL" id="AK221625">
    <property type="protein sequence ID" value="BAD95242.1"/>
    <property type="molecule type" value="mRNA"/>
</dbReference>
<name>Q56XP8_ARATH</name>
<organism evidence="1">
    <name type="scientific">Arabidopsis thaliana</name>
    <name type="common">Mouse-ear cress</name>
    <dbReference type="NCBI Taxonomy" id="3702"/>
    <lineage>
        <taxon>Eukaryota</taxon>
        <taxon>Viridiplantae</taxon>
        <taxon>Streptophyta</taxon>
        <taxon>Embryophyta</taxon>
        <taxon>Tracheophyta</taxon>
        <taxon>Spermatophyta</taxon>
        <taxon>Magnoliopsida</taxon>
        <taxon>eudicotyledons</taxon>
        <taxon>Gunneridae</taxon>
        <taxon>Pentapetalae</taxon>
        <taxon>rosids</taxon>
        <taxon>malvids</taxon>
        <taxon>Brassicales</taxon>
        <taxon>Brassicaceae</taxon>
        <taxon>Camelineae</taxon>
        <taxon>Arabidopsis</taxon>
    </lineage>
</organism>
<dbReference type="AlphaFoldDB" id="Q56XP8"/>
<reference evidence="1" key="1">
    <citation type="submission" date="2005-03" db="EMBL/GenBank/DDBJ databases">
        <title>Large-scale analysis of RIKEN Arabidopsis full-length (RAFL) cDNAs.</title>
        <authorList>
            <person name="Totoki Y."/>
            <person name="Seki M."/>
            <person name="Ishida J."/>
            <person name="Nakajima M."/>
            <person name="Enju A."/>
            <person name="Kamiya A."/>
            <person name="Narusaka M."/>
            <person name="Shin-i T."/>
            <person name="Nakagawa M."/>
            <person name="Sakamoto N."/>
            <person name="Oishi K."/>
            <person name="Kohara Y."/>
            <person name="Kobayashi M."/>
            <person name="Toyoda A."/>
            <person name="Sakaki Y."/>
            <person name="Sakurai T."/>
            <person name="Iida K."/>
            <person name="Akiyama K."/>
            <person name="Satou M."/>
            <person name="Toyoda T."/>
            <person name="Konagaya A."/>
            <person name="Carninci P."/>
            <person name="Kawai J."/>
            <person name="Hayashizaki Y."/>
            <person name="Shinozaki K."/>
        </authorList>
    </citation>
    <scope>NUCLEOTIDE SEQUENCE</scope>
</reference>
<proteinExistence type="evidence at transcript level"/>